<dbReference type="OrthoDB" id="9769734at2"/>
<proteinExistence type="predicted"/>
<sequence length="836" mass="93194">MSDLSVLKRGLADRFANGRKAGDRHIAFWHDPEGEYEADLDQLEAELGGVKVIRVERDEYAVKHRLLKEEPDQEFIVYRKGTVPDGTGNWLWDLELAYGVVTADRASMDAQDLGLPLPLQPVVAEHQKFFNSAERKSKLKALLSAEDDRTKLRAKMSAVVLGTKEHSFGELTRALLIEEAAGLTSGYDAIAGYGLADFYWDGAKTIYGYESANPSVGDFVEWVFKHANAEFESVKVGVRHDYSAWRNDVRSRAAMAALARRAEVDLDIKAQIAARNYNELLTLDVFEAIDWKIIGDLALGVGNQTLTVRDVQNAEKARQATFWYTVDSSIRALYTAIRSAAELLHDIGTLSVAIANFDDGLTKYKDRWYRIDQRYRQFLLAAHTTDHGDQLAPLVEQVELFYTNKYVFPLATEWQKQVDAVEMWNSTAFRSQSAFYQWFVAPVVSQGRRMVVVISDALRYEVADELASMLRSDTKVAYEAKVDAVLGVLPSYTQLGMAALLPFETIGFAGKESDVVVDGKPAGGLVNRTKILEAIGGTAIRAEDVLAKKIKDELRPYLQQHKVVYVYHDTIDKRSHKLGSESGTPEAARDAIAELARLIGNLTSADANVIVTADHGFLFQGSKIGDGSKLDEEPHGDIKYRDRRFLLGEDFKQTPSFNTFTSAQLGLVGDWQVHVPKSIYRLTHKLQGAADRFVHGGASLQEIVVPVISVTRKGKSEVKPVEVQIKPKSDVLTNSIVRVSVLQAEPISERAHARELRAAFYYGDSLISDQVIVVFAASGDERDRLQEVKLQIRPDAGVPLGAQVELRLEQPSPNSNSWQTPYRHLFTNRITATPDF</sequence>
<protein>
    <submittedName>
        <fullName evidence="1">Uncharacterized protein (TIGR02687 family)</fullName>
    </submittedName>
</protein>
<dbReference type="NCBIfam" id="TIGR02687">
    <property type="entry name" value="BREX-1 system phosphatase PglZ type A"/>
    <property type="match status" value="1"/>
</dbReference>
<dbReference type="Pfam" id="PF08665">
    <property type="entry name" value="PglZ"/>
    <property type="match status" value="1"/>
</dbReference>
<evidence type="ECO:0000313" key="1">
    <source>
        <dbReference type="EMBL" id="RZT66416.1"/>
    </source>
</evidence>
<dbReference type="SUPFAM" id="SSF53649">
    <property type="entry name" value="Alkaline phosphatase-like"/>
    <property type="match status" value="1"/>
</dbReference>
<dbReference type="InterPro" id="IPR014060">
    <property type="entry name" value="PglZ"/>
</dbReference>
<accession>A0A4Q7TZ19</accession>
<dbReference type="EMBL" id="SGXT01000005">
    <property type="protein sequence ID" value="RZT66416.1"/>
    <property type="molecule type" value="Genomic_DNA"/>
</dbReference>
<dbReference type="Proteomes" id="UP000292408">
    <property type="component" value="Unassembled WGS sequence"/>
</dbReference>
<dbReference type="Gene3D" id="3.40.720.10">
    <property type="entry name" value="Alkaline Phosphatase, subunit A"/>
    <property type="match status" value="1"/>
</dbReference>
<dbReference type="RefSeq" id="WP_130280038.1">
    <property type="nucleotide sequence ID" value="NZ_SGXT01000005.1"/>
</dbReference>
<gene>
    <name evidence="1" type="ORF">EV140_0108</name>
</gene>
<keyword evidence="2" id="KW-1185">Reference proteome</keyword>
<dbReference type="InterPro" id="IPR017850">
    <property type="entry name" value="Alkaline_phosphatase_core_sf"/>
</dbReference>
<comment type="caution">
    <text evidence="1">The sequence shown here is derived from an EMBL/GenBank/DDBJ whole genome shotgun (WGS) entry which is preliminary data.</text>
</comment>
<reference evidence="1 2" key="1">
    <citation type="journal article" date="2015" name="Stand. Genomic Sci.">
        <title>Genomic Encyclopedia of Bacterial and Archaeal Type Strains, Phase III: the genomes of soil and plant-associated and newly described type strains.</title>
        <authorList>
            <person name="Whitman W.B."/>
            <person name="Woyke T."/>
            <person name="Klenk H.P."/>
            <person name="Zhou Y."/>
            <person name="Lilburn T.G."/>
            <person name="Beck B.J."/>
            <person name="De Vos P."/>
            <person name="Vandamme P."/>
            <person name="Eisen J.A."/>
            <person name="Garrity G."/>
            <person name="Hugenholtz P."/>
            <person name="Kyrpides N.C."/>
        </authorList>
    </citation>
    <scope>NUCLEOTIDE SEQUENCE [LARGE SCALE GENOMIC DNA]</scope>
    <source>
        <strain evidence="1 2">AC4r</strain>
    </source>
</reference>
<name>A0A4Q7TZ19_9MICO</name>
<organism evidence="1 2">
    <name type="scientific">Microcella alkaliphila</name>
    <dbReference type="NCBI Taxonomy" id="279828"/>
    <lineage>
        <taxon>Bacteria</taxon>
        <taxon>Bacillati</taxon>
        <taxon>Actinomycetota</taxon>
        <taxon>Actinomycetes</taxon>
        <taxon>Micrococcales</taxon>
        <taxon>Microbacteriaceae</taxon>
        <taxon>Microcella</taxon>
    </lineage>
</organism>
<evidence type="ECO:0000313" key="2">
    <source>
        <dbReference type="Proteomes" id="UP000292408"/>
    </source>
</evidence>
<dbReference type="AlphaFoldDB" id="A0A4Q7TZ19"/>